<feature type="region of interest" description="Disordered" evidence="1">
    <location>
        <begin position="30"/>
        <end position="124"/>
    </location>
</feature>
<gene>
    <name evidence="2" type="ORF">ECRASSUSDP1_LOCUS9056</name>
</gene>
<evidence type="ECO:0000313" key="3">
    <source>
        <dbReference type="Proteomes" id="UP001295684"/>
    </source>
</evidence>
<feature type="compositionally biased region" description="Basic and acidic residues" evidence="1">
    <location>
        <begin position="103"/>
        <end position="115"/>
    </location>
</feature>
<sequence>MKRRAPESGHDDKDLGYRIQRANAIKKVQAKVGLRKAEGLSSTAKSKPVSKRKTFFDFIHAQDKKNIPDDDSKENRDSSNKRESQYLSKKLEGIKVSQRKKTQKGEIEKTPKNDNHVSSNSLFPANISDADSDLIEDYSIKTTMRIFSTQNMDWVNSVAYNPEDIELKDELEKVLSYYVYPAQLLKSSKTAFRQSQLSQPLEKVSETEKIDKEWFLAFRDCYIKWLYFSDKEGALREFLLITNTYKVKFISKATMVNGELQREKFAVVTNPSEPLMKKLEDQKVPLEIFKSPDSDSTEDEEFRDSTIFSFKNGEIKKDELNLFDINLVDDVERKTVLIKQQDGVHALMNALLNLCPPYLKEVKLVASYSFTNSVHRNADIEYNGKMLMKKSLNTFGVETTKQPDWYSVELRGIFSFMTLKNLVQLLETRVRQKIIQGNETEVVRVSCATGKTSEGVNWIDPNIKSVMHIMSETKLEEEVPKTNYSVKFLA</sequence>
<protein>
    <submittedName>
        <fullName evidence="2">Uncharacterized protein</fullName>
    </submittedName>
</protein>
<feature type="compositionally biased region" description="Basic and acidic residues" evidence="1">
    <location>
        <begin position="60"/>
        <end position="93"/>
    </location>
</feature>
<evidence type="ECO:0000256" key="1">
    <source>
        <dbReference type="SAM" id="MobiDB-lite"/>
    </source>
</evidence>
<comment type="caution">
    <text evidence="2">The sequence shown here is derived from an EMBL/GenBank/DDBJ whole genome shotgun (WGS) entry which is preliminary data.</text>
</comment>
<evidence type="ECO:0000313" key="2">
    <source>
        <dbReference type="EMBL" id="CAI2367768.1"/>
    </source>
</evidence>
<name>A0AAD1XDG2_EUPCR</name>
<dbReference type="Proteomes" id="UP001295684">
    <property type="component" value="Unassembled WGS sequence"/>
</dbReference>
<dbReference type="AlphaFoldDB" id="A0AAD1XDG2"/>
<keyword evidence="3" id="KW-1185">Reference proteome</keyword>
<organism evidence="2 3">
    <name type="scientific">Euplotes crassus</name>
    <dbReference type="NCBI Taxonomy" id="5936"/>
    <lineage>
        <taxon>Eukaryota</taxon>
        <taxon>Sar</taxon>
        <taxon>Alveolata</taxon>
        <taxon>Ciliophora</taxon>
        <taxon>Intramacronucleata</taxon>
        <taxon>Spirotrichea</taxon>
        <taxon>Hypotrichia</taxon>
        <taxon>Euplotida</taxon>
        <taxon>Euplotidae</taxon>
        <taxon>Moneuplotes</taxon>
    </lineage>
</organism>
<proteinExistence type="predicted"/>
<accession>A0AAD1XDG2</accession>
<dbReference type="EMBL" id="CAMPGE010008883">
    <property type="protein sequence ID" value="CAI2367768.1"/>
    <property type="molecule type" value="Genomic_DNA"/>
</dbReference>
<reference evidence="2" key="1">
    <citation type="submission" date="2023-07" db="EMBL/GenBank/DDBJ databases">
        <authorList>
            <consortium name="AG Swart"/>
            <person name="Singh M."/>
            <person name="Singh A."/>
            <person name="Seah K."/>
            <person name="Emmerich C."/>
        </authorList>
    </citation>
    <scope>NUCLEOTIDE SEQUENCE</scope>
    <source>
        <strain evidence="2">DP1</strain>
    </source>
</reference>